<dbReference type="EMBL" id="ADAD01000176">
    <property type="protein sequence ID" value="EEY34265.1"/>
    <property type="molecule type" value="Genomic_DNA"/>
</dbReference>
<protein>
    <submittedName>
        <fullName evidence="8">Transporter, dicarboxylate/amino acid:cation Na+/H+ symporter family protein</fullName>
    </submittedName>
</protein>
<dbReference type="GO" id="GO:0005886">
    <property type="term" value="C:plasma membrane"/>
    <property type="evidence" value="ECO:0007669"/>
    <property type="project" value="UniProtKB-SubCell"/>
</dbReference>
<feature type="transmembrane region" description="Helical" evidence="7">
    <location>
        <begin position="150"/>
        <end position="167"/>
    </location>
</feature>
<evidence type="ECO:0000256" key="1">
    <source>
        <dbReference type="ARBA" id="ARBA00004651"/>
    </source>
</evidence>
<evidence type="ECO:0000313" key="9">
    <source>
        <dbReference type="Proteomes" id="UP000004226"/>
    </source>
</evidence>
<feature type="transmembrane region" description="Helical" evidence="7">
    <location>
        <begin position="329"/>
        <end position="347"/>
    </location>
</feature>
<gene>
    <name evidence="8" type="ORF">HMPREF0554_2358</name>
</gene>
<keyword evidence="5 7" id="KW-1133">Transmembrane helix</keyword>
<evidence type="ECO:0000256" key="2">
    <source>
        <dbReference type="ARBA" id="ARBA00022448"/>
    </source>
</evidence>
<name>D0GNS5_9FUSO</name>
<feature type="transmembrane region" description="Helical" evidence="7">
    <location>
        <begin position="81"/>
        <end position="104"/>
    </location>
</feature>
<dbReference type="InterPro" id="IPR001991">
    <property type="entry name" value="Na-dicarboxylate_symporter"/>
</dbReference>
<evidence type="ECO:0000256" key="6">
    <source>
        <dbReference type="ARBA" id="ARBA00023136"/>
    </source>
</evidence>
<dbReference type="GO" id="GO:0015293">
    <property type="term" value="F:symporter activity"/>
    <property type="evidence" value="ECO:0007669"/>
    <property type="project" value="UniProtKB-KW"/>
</dbReference>
<evidence type="ECO:0000256" key="4">
    <source>
        <dbReference type="ARBA" id="ARBA00022692"/>
    </source>
</evidence>
<evidence type="ECO:0000256" key="5">
    <source>
        <dbReference type="ARBA" id="ARBA00022989"/>
    </source>
</evidence>
<dbReference type="PANTHER" id="PTHR42865:SF7">
    <property type="entry name" value="PROTON_GLUTAMATE-ASPARTATE SYMPORTER"/>
    <property type="match status" value="1"/>
</dbReference>
<keyword evidence="6 7" id="KW-0472">Membrane</keyword>
<sequence length="416" mass="44573">MEKSEINKKSFWKNYSFPILLLTGIAIGSIIGIILGEKATVLKPFGDIFINLMFTAVVPLVFITISSAVGSMINMKRLGMILGYMLLTFVVTGAIASIIIIIAVKIFPPAAGVNISIPTPEAVKPVSLGEQFVKAITVSDFSQLLSKSNMLPLIIFSVLFGTCVSLVDDEKKSIAAGLEKFSKVMMKLIELIMYYAPIGLGAYFAALIGEFGPQLLGSYAKAMIIYYPICIFYFFAAFSVYSFYAGGKNGVKVFFGNILNPSITSLATQSSIATLPVNLEAAKNMGVPKDIREIILPIGATMHMDGTCLSSILKISFLFGIFGKDFSGIGTYLIAIVVSVLGGVVMSGVPGGGLIGEMLIINLFGFPMEAFPIIATIGFLVDPPATWLNSTGDAVASMVVTRMIEGKNWIFGKKID</sequence>
<feature type="transmembrane region" description="Helical" evidence="7">
    <location>
        <begin position="188"/>
        <end position="209"/>
    </location>
</feature>
<reference evidence="8 9" key="1">
    <citation type="submission" date="2009-10" db="EMBL/GenBank/DDBJ databases">
        <authorList>
            <person name="Harkins D.M."/>
            <person name="Madupu R."/>
            <person name="Durkin A.S."/>
            <person name="Torralba M."/>
            <person name="Methe B."/>
            <person name="Sutton G.G."/>
            <person name="Strausberg R.L."/>
            <person name="Nelson K.E."/>
        </authorList>
    </citation>
    <scope>NUCLEOTIDE SEQUENCE [LARGE SCALE GENOMIC DNA]</scope>
    <source>
        <strain evidence="8 9">F0264</strain>
    </source>
</reference>
<evidence type="ECO:0000256" key="7">
    <source>
        <dbReference type="SAM" id="Phobius"/>
    </source>
</evidence>
<dbReference type="RefSeq" id="WP_006808141.1">
    <property type="nucleotide sequence ID" value="NZ_ADAD01000176.1"/>
</dbReference>
<dbReference type="PRINTS" id="PR00173">
    <property type="entry name" value="EDTRNSPORT"/>
</dbReference>
<organism evidence="8 9">
    <name type="scientific">Pseudoleptotrichia goodfellowii F0264</name>
    <dbReference type="NCBI Taxonomy" id="596323"/>
    <lineage>
        <taxon>Bacteria</taxon>
        <taxon>Fusobacteriati</taxon>
        <taxon>Fusobacteriota</taxon>
        <taxon>Fusobacteriia</taxon>
        <taxon>Fusobacteriales</taxon>
        <taxon>Leptotrichiaceae</taxon>
        <taxon>Pseudoleptotrichia</taxon>
    </lineage>
</organism>
<comment type="subcellular location">
    <subcellularLocation>
        <location evidence="1">Cell membrane</location>
        <topology evidence="1">Multi-pass membrane protein</topology>
    </subcellularLocation>
</comment>
<dbReference type="SUPFAM" id="SSF118215">
    <property type="entry name" value="Proton glutamate symport protein"/>
    <property type="match status" value="1"/>
</dbReference>
<proteinExistence type="predicted"/>
<feature type="transmembrane region" description="Helical" evidence="7">
    <location>
        <begin position="48"/>
        <end position="69"/>
    </location>
</feature>
<dbReference type="eggNOG" id="COG1301">
    <property type="taxonomic scope" value="Bacteria"/>
</dbReference>
<keyword evidence="4 7" id="KW-0812">Transmembrane</keyword>
<dbReference type="Pfam" id="PF00375">
    <property type="entry name" value="SDF"/>
    <property type="match status" value="1"/>
</dbReference>
<feature type="transmembrane region" description="Helical" evidence="7">
    <location>
        <begin position="12"/>
        <end position="36"/>
    </location>
</feature>
<keyword evidence="2" id="KW-0813">Transport</keyword>
<dbReference type="PANTHER" id="PTHR42865">
    <property type="entry name" value="PROTON/GLUTAMATE-ASPARTATE SYMPORTER"/>
    <property type="match status" value="1"/>
</dbReference>
<dbReference type="InterPro" id="IPR036458">
    <property type="entry name" value="Na:dicarbo_symporter_sf"/>
</dbReference>
<feature type="transmembrane region" description="Helical" evidence="7">
    <location>
        <begin position="224"/>
        <end position="244"/>
    </location>
</feature>
<feature type="transmembrane region" description="Helical" evidence="7">
    <location>
        <begin position="359"/>
        <end position="381"/>
    </location>
</feature>
<dbReference type="AlphaFoldDB" id="D0GNS5"/>
<dbReference type="Gene3D" id="1.10.3860.10">
    <property type="entry name" value="Sodium:dicarboxylate symporter"/>
    <property type="match status" value="1"/>
</dbReference>
<evidence type="ECO:0000313" key="8">
    <source>
        <dbReference type="EMBL" id="EEY34265.1"/>
    </source>
</evidence>
<keyword evidence="9" id="KW-1185">Reference proteome</keyword>
<accession>D0GNS5</accession>
<evidence type="ECO:0000256" key="3">
    <source>
        <dbReference type="ARBA" id="ARBA00022475"/>
    </source>
</evidence>
<keyword evidence="3" id="KW-1003">Cell membrane</keyword>
<comment type="caution">
    <text evidence="8">The sequence shown here is derived from an EMBL/GenBank/DDBJ whole genome shotgun (WGS) entry which is preliminary data.</text>
</comment>
<dbReference type="Proteomes" id="UP000004226">
    <property type="component" value="Unassembled WGS sequence"/>
</dbReference>
<dbReference type="GO" id="GO:0006835">
    <property type="term" value="P:dicarboxylic acid transport"/>
    <property type="evidence" value="ECO:0007669"/>
    <property type="project" value="TreeGrafter"/>
</dbReference>